<dbReference type="InterPro" id="IPR001496">
    <property type="entry name" value="SOCS_box"/>
</dbReference>
<name>A0A3B4TPP7_SERDU</name>
<organism evidence="4 5">
    <name type="scientific">Seriola dumerili</name>
    <name type="common">Greater amberjack</name>
    <name type="synonym">Caranx dumerili</name>
    <dbReference type="NCBI Taxonomy" id="41447"/>
    <lineage>
        <taxon>Eukaryota</taxon>
        <taxon>Metazoa</taxon>
        <taxon>Chordata</taxon>
        <taxon>Craniata</taxon>
        <taxon>Vertebrata</taxon>
        <taxon>Euteleostomi</taxon>
        <taxon>Actinopterygii</taxon>
        <taxon>Neopterygii</taxon>
        <taxon>Teleostei</taxon>
        <taxon>Neoteleostei</taxon>
        <taxon>Acanthomorphata</taxon>
        <taxon>Carangaria</taxon>
        <taxon>Carangiformes</taxon>
        <taxon>Carangidae</taxon>
        <taxon>Seriola</taxon>
    </lineage>
</organism>
<dbReference type="PROSITE" id="PS50225">
    <property type="entry name" value="SOCS"/>
    <property type="match status" value="1"/>
</dbReference>
<dbReference type="SUPFAM" id="SSF158235">
    <property type="entry name" value="SOCS box-like"/>
    <property type="match status" value="1"/>
</dbReference>
<dbReference type="SUPFAM" id="SSF48403">
    <property type="entry name" value="Ankyrin repeat"/>
    <property type="match status" value="1"/>
</dbReference>
<dbReference type="GO" id="GO:0035556">
    <property type="term" value="P:intracellular signal transduction"/>
    <property type="evidence" value="ECO:0007669"/>
    <property type="project" value="InterPro"/>
</dbReference>
<dbReference type="GO" id="GO:0016567">
    <property type="term" value="P:protein ubiquitination"/>
    <property type="evidence" value="ECO:0007669"/>
    <property type="project" value="UniProtKB-UniPathway"/>
</dbReference>
<keyword evidence="5" id="KW-1185">Reference proteome</keyword>
<dbReference type="CDD" id="cd03723">
    <property type="entry name" value="SOCS_ASB4_ASB18"/>
    <property type="match status" value="1"/>
</dbReference>
<dbReference type="PROSITE" id="PS50297">
    <property type="entry name" value="ANK_REP_REGION"/>
    <property type="match status" value="1"/>
</dbReference>
<accession>A0A3B4TPP7</accession>
<evidence type="ECO:0000256" key="2">
    <source>
        <dbReference type="PROSITE-ProRule" id="PRU00023"/>
    </source>
</evidence>
<evidence type="ECO:0000259" key="3">
    <source>
        <dbReference type="PROSITE" id="PS50225"/>
    </source>
</evidence>
<keyword evidence="2" id="KW-0040">ANK repeat</keyword>
<evidence type="ECO:0000313" key="5">
    <source>
        <dbReference type="Proteomes" id="UP000261420"/>
    </source>
</evidence>
<dbReference type="Gene3D" id="1.25.40.20">
    <property type="entry name" value="Ankyrin repeat-containing domain"/>
    <property type="match status" value="1"/>
</dbReference>
<dbReference type="InterPro" id="IPR036036">
    <property type="entry name" value="SOCS_box-like_dom_sf"/>
</dbReference>
<dbReference type="OMA" id="NDFWFIL"/>
<reference evidence="4" key="1">
    <citation type="submission" date="2025-08" db="UniProtKB">
        <authorList>
            <consortium name="Ensembl"/>
        </authorList>
    </citation>
    <scope>IDENTIFICATION</scope>
</reference>
<dbReference type="Pfam" id="PF07525">
    <property type="entry name" value="SOCS_box"/>
    <property type="match status" value="1"/>
</dbReference>
<feature type="repeat" description="ANK" evidence="2">
    <location>
        <begin position="21"/>
        <end position="53"/>
    </location>
</feature>
<dbReference type="Proteomes" id="UP000261420">
    <property type="component" value="Unplaced"/>
</dbReference>
<dbReference type="SMART" id="SM00969">
    <property type="entry name" value="SOCS_box"/>
    <property type="match status" value="1"/>
</dbReference>
<dbReference type="UniPathway" id="UPA00143"/>
<reference evidence="4" key="2">
    <citation type="submission" date="2025-09" db="UniProtKB">
        <authorList>
            <consortium name="Ensembl"/>
        </authorList>
    </citation>
    <scope>IDENTIFICATION</scope>
</reference>
<dbReference type="Gene3D" id="1.10.750.20">
    <property type="entry name" value="SOCS box"/>
    <property type="match status" value="1"/>
</dbReference>
<feature type="domain" description="SOCS box" evidence="3">
    <location>
        <begin position="64"/>
        <end position="102"/>
    </location>
</feature>
<comment type="pathway">
    <text evidence="1">Protein modification; protein ubiquitination.</text>
</comment>
<dbReference type="PROSITE" id="PS50088">
    <property type="entry name" value="ANK_REPEAT"/>
    <property type="match status" value="1"/>
</dbReference>
<dbReference type="Ensembl" id="ENSSDUT00000008363.1">
    <property type="protein sequence ID" value="ENSSDUP00000008214.1"/>
    <property type="gene ID" value="ENSSDUG00000006026.1"/>
</dbReference>
<dbReference type="FunFam" id="1.10.750.20:FF:000001">
    <property type="entry name" value="Ankyrin repeat and SOCS box containing 1"/>
    <property type="match status" value="1"/>
</dbReference>
<dbReference type="InterPro" id="IPR002110">
    <property type="entry name" value="Ankyrin_rpt"/>
</dbReference>
<evidence type="ECO:0000256" key="1">
    <source>
        <dbReference type="ARBA" id="ARBA00004906"/>
    </source>
</evidence>
<proteinExistence type="predicted"/>
<evidence type="ECO:0000313" key="4">
    <source>
        <dbReference type="Ensembl" id="ENSSDUP00000008214.1"/>
    </source>
</evidence>
<protein>
    <recommendedName>
        <fullName evidence="3">SOCS box domain-containing protein</fullName>
    </recommendedName>
</protein>
<dbReference type="AlphaFoldDB" id="A0A3B4TPP7"/>
<dbReference type="GeneTree" id="ENSGT00940000158874"/>
<dbReference type="STRING" id="41447.ENSSDUP00000008214"/>
<dbReference type="InterPro" id="IPR036770">
    <property type="entry name" value="Ankyrin_rpt-contain_sf"/>
</dbReference>
<sequence>MKALHCVSQKHLPDPNLQEEDHKTALHKAAWNCDHVLMQMLLEAGADTRRHKDFYDSVFAVCTNTPRSLLHLTRCAIRASLGGFCHSGVAQLPLPSPMKKYLLLEPEGILY</sequence>